<name>A0A1V9G8Y4_9BACT</name>
<reference evidence="1 2" key="1">
    <citation type="submission" date="2016-03" db="EMBL/GenBank/DDBJ databases">
        <title>Niastella vici sp. nov., isolated from farmland soil.</title>
        <authorList>
            <person name="Chen L."/>
            <person name="Wang D."/>
            <person name="Yang S."/>
            <person name="Wang G."/>
        </authorList>
    </citation>
    <scope>NUCLEOTIDE SEQUENCE [LARGE SCALE GENOMIC DNA]</scope>
    <source>
        <strain evidence="1 2">DJ57</strain>
    </source>
</reference>
<dbReference type="AlphaFoldDB" id="A0A1V9G8Y4"/>
<accession>A0A1V9G8Y4</accession>
<protein>
    <submittedName>
        <fullName evidence="1">Uncharacterized protein</fullName>
    </submittedName>
</protein>
<gene>
    <name evidence="1" type="ORF">A3860_01195</name>
</gene>
<comment type="caution">
    <text evidence="1">The sequence shown here is derived from an EMBL/GenBank/DDBJ whole genome shotgun (WGS) entry which is preliminary data.</text>
</comment>
<evidence type="ECO:0000313" key="2">
    <source>
        <dbReference type="Proteomes" id="UP000192796"/>
    </source>
</evidence>
<sequence>MHGGILKKGRIGCFGNLALGTAGRQPTASYKQKAFKNWISDYRSGTENKTGSASHVHAEN</sequence>
<organism evidence="1 2">
    <name type="scientific">Niastella vici</name>
    <dbReference type="NCBI Taxonomy" id="1703345"/>
    <lineage>
        <taxon>Bacteria</taxon>
        <taxon>Pseudomonadati</taxon>
        <taxon>Bacteroidota</taxon>
        <taxon>Chitinophagia</taxon>
        <taxon>Chitinophagales</taxon>
        <taxon>Chitinophagaceae</taxon>
        <taxon>Niastella</taxon>
    </lineage>
</organism>
<proteinExistence type="predicted"/>
<evidence type="ECO:0000313" key="1">
    <source>
        <dbReference type="EMBL" id="OQP67004.1"/>
    </source>
</evidence>
<keyword evidence="2" id="KW-1185">Reference proteome</keyword>
<dbReference type="EMBL" id="LVYD01000001">
    <property type="protein sequence ID" value="OQP67004.1"/>
    <property type="molecule type" value="Genomic_DNA"/>
</dbReference>
<dbReference type="Proteomes" id="UP000192796">
    <property type="component" value="Unassembled WGS sequence"/>
</dbReference>